<dbReference type="InterPro" id="IPR002035">
    <property type="entry name" value="VWF_A"/>
</dbReference>
<dbReference type="SMART" id="SM00327">
    <property type="entry name" value="VWA"/>
    <property type="match status" value="1"/>
</dbReference>
<proteinExistence type="predicted"/>
<reference evidence="4" key="1">
    <citation type="submission" date="2018-03" db="EMBL/GenBank/DDBJ databases">
        <authorList>
            <person name="Rodrigo-Torres L."/>
            <person name="Arahal R. D."/>
            <person name="Lucena T."/>
        </authorList>
    </citation>
    <scope>NUCLEOTIDE SEQUENCE [LARGE SCALE GENOMIC DNA]</scope>
    <source>
        <strain evidence="4">CECT 8871</strain>
    </source>
</reference>
<keyword evidence="1" id="KW-0732">Signal</keyword>
<evidence type="ECO:0000256" key="1">
    <source>
        <dbReference type="SAM" id="SignalP"/>
    </source>
</evidence>
<dbReference type="PROSITE" id="PS50234">
    <property type="entry name" value="VWFA"/>
    <property type="match status" value="1"/>
</dbReference>
<gene>
    <name evidence="3" type="ORF">PRI8871_02588</name>
</gene>
<evidence type="ECO:0000313" key="3">
    <source>
        <dbReference type="EMBL" id="SPF80776.1"/>
    </source>
</evidence>
<dbReference type="SUPFAM" id="SSF53300">
    <property type="entry name" value="vWA-like"/>
    <property type="match status" value="1"/>
</dbReference>
<protein>
    <recommendedName>
        <fullName evidence="2">VWFA domain-containing protein</fullName>
    </recommendedName>
</protein>
<sequence>MKRTAISALAFAVATLPAFAQEAPNTMLVLDASGSMWGQIDGVNKITIARTVLDDLLATLPENQNLGLTVYGHRTKGDCSDIETLVMPAPGNRADIAAKVAGLNPKGKTPLSAAVIEAARALRHTEEAATVILISDGIETCEADPCAVGAELEASGVNFTAHVVGFDVADPVAQAQLQCLARNTGGTYLPAKNARELSDALATVTKVVEPTPVKIGFSASETFGTATRAVDVVWEIYADSGDIVMDATQTDSGTITLPAGSYVVKALRLSDETQLEKAVTLTDTDKTVHLDFDEPLPEVTLGAPDSGPAGTVVQVTWDGPNGDGDYLDTAVPGAESGQYLTYTYTMDGNPAALRLPAQPGIYDIRYIAADGLQVLATRPVTVTEHQAALSAPASVQIGAVFAVVWQGAGQAGDYLDIALPGAAPLDYVSYAYVADGNPLQIKAPVTPGEYQIRYIVDQDSSVFASIPLTITDVPATLIAPAEATAGQPVTIAWTGPGNAGDWLTITTPDDGPLGYVTYGYTNDGNPLTFNAPDTPGSYVIRYIADGPESRVLTEVPLVVK</sequence>
<name>A0A2R8AXL5_9RHOB</name>
<dbReference type="Pfam" id="PF13519">
    <property type="entry name" value="VWA_2"/>
    <property type="match status" value="1"/>
</dbReference>
<dbReference type="RefSeq" id="WP_181389463.1">
    <property type="nucleotide sequence ID" value="NZ_OMOJ01000005.1"/>
</dbReference>
<feature type="signal peptide" evidence="1">
    <location>
        <begin position="1"/>
        <end position="20"/>
    </location>
</feature>
<organism evidence="3 4">
    <name type="scientific">Pseudoprimorskyibacter insulae</name>
    <dbReference type="NCBI Taxonomy" id="1695997"/>
    <lineage>
        <taxon>Bacteria</taxon>
        <taxon>Pseudomonadati</taxon>
        <taxon>Pseudomonadota</taxon>
        <taxon>Alphaproteobacteria</taxon>
        <taxon>Rhodobacterales</taxon>
        <taxon>Paracoccaceae</taxon>
        <taxon>Pseudoprimorskyibacter</taxon>
    </lineage>
</organism>
<dbReference type="InterPro" id="IPR036465">
    <property type="entry name" value="vWFA_dom_sf"/>
</dbReference>
<accession>A0A2R8AXL5</accession>
<keyword evidence="4" id="KW-1185">Reference proteome</keyword>
<evidence type="ECO:0000259" key="2">
    <source>
        <dbReference type="PROSITE" id="PS50234"/>
    </source>
</evidence>
<dbReference type="Gene3D" id="3.40.50.410">
    <property type="entry name" value="von Willebrand factor, type A domain"/>
    <property type="match status" value="1"/>
</dbReference>
<feature type="chain" id="PRO_5015361484" description="VWFA domain-containing protein" evidence="1">
    <location>
        <begin position="21"/>
        <end position="560"/>
    </location>
</feature>
<dbReference type="AlphaFoldDB" id="A0A2R8AXL5"/>
<dbReference type="Proteomes" id="UP000244904">
    <property type="component" value="Unassembled WGS sequence"/>
</dbReference>
<feature type="domain" description="VWFA" evidence="2">
    <location>
        <begin position="25"/>
        <end position="204"/>
    </location>
</feature>
<evidence type="ECO:0000313" key="4">
    <source>
        <dbReference type="Proteomes" id="UP000244904"/>
    </source>
</evidence>
<dbReference type="EMBL" id="OMOJ01000005">
    <property type="protein sequence ID" value="SPF80776.1"/>
    <property type="molecule type" value="Genomic_DNA"/>
</dbReference>